<dbReference type="Proteomes" id="UP001302652">
    <property type="component" value="Chromosome 2"/>
</dbReference>
<sequence length="60" mass="6842">MLKDIVKRPLLWVMLYASLIAYSIYALLNIHAEVLPQFNMPQVSVVAQLPGATTLWTWRG</sequence>
<keyword evidence="1" id="KW-1133">Transmembrane helix</keyword>
<evidence type="ECO:0000313" key="3">
    <source>
        <dbReference type="Proteomes" id="UP001302652"/>
    </source>
</evidence>
<accession>A0ABZ0EK88</accession>
<keyword evidence="1" id="KW-0812">Transmembrane</keyword>
<keyword evidence="1" id="KW-0472">Membrane</keyword>
<feature type="transmembrane region" description="Helical" evidence="1">
    <location>
        <begin position="12"/>
        <end position="32"/>
    </location>
</feature>
<dbReference type="RefSeq" id="WP_317019573.1">
    <property type="nucleotide sequence ID" value="NZ_CP136512.1"/>
</dbReference>
<dbReference type="Gene3D" id="3.30.70.1430">
    <property type="entry name" value="Multidrug efflux transporter AcrB pore domain"/>
    <property type="match status" value="1"/>
</dbReference>
<evidence type="ECO:0000256" key="1">
    <source>
        <dbReference type="SAM" id="Phobius"/>
    </source>
</evidence>
<name>A0ABZ0EK88_9BURK</name>
<organism evidence="2 3">
    <name type="scientific">Paraburkholderia kirstenboschensis</name>
    <dbReference type="NCBI Taxonomy" id="1245436"/>
    <lineage>
        <taxon>Bacteria</taxon>
        <taxon>Pseudomonadati</taxon>
        <taxon>Pseudomonadota</taxon>
        <taxon>Betaproteobacteria</taxon>
        <taxon>Burkholderiales</taxon>
        <taxon>Burkholderiaceae</taxon>
        <taxon>Paraburkholderia</taxon>
    </lineage>
</organism>
<proteinExistence type="predicted"/>
<dbReference type="Gene3D" id="1.20.1640.10">
    <property type="entry name" value="Multidrug efflux transporter AcrB transmembrane domain"/>
    <property type="match status" value="1"/>
</dbReference>
<keyword evidence="3" id="KW-1185">Reference proteome</keyword>
<protein>
    <submittedName>
        <fullName evidence="2">Uncharacterized protein</fullName>
    </submittedName>
</protein>
<reference evidence="2 3" key="1">
    <citation type="submission" date="2023-10" db="EMBL/GenBank/DDBJ databases">
        <title>Surface-active antibiotics is a multifunctional adaptation for post-fire microbes.</title>
        <authorList>
            <person name="Liu M.D."/>
            <person name="Du Y."/>
            <person name="Koupaei S.K."/>
            <person name="Kim N.R."/>
            <person name="Zhang W."/>
            <person name="Traxler M.F."/>
        </authorList>
    </citation>
    <scope>NUCLEOTIDE SEQUENCE [LARGE SCALE GENOMIC DNA]</scope>
    <source>
        <strain evidence="2 3">F3</strain>
    </source>
</reference>
<evidence type="ECO:0000313" key="2">
    <source>
        <dbReference type="EMBL" id="WOD16986.1"/>
    </source>
</evidence>
<gene>
    <name evidence="2" type="ORF">RW095_14145</name>
</gene>
<dbReference type="EMBL" id="CP136512">
    <property type="protein sequence ID" value="WOD16986.1"/>
    <property type="molecule type" value="Genomic_DNA"/>
</dbReference>